<evidence type="ECO:0000313" key="2">
    <source>
        <dbReference type="Proteomes" id="UP001497644"/>
    </source>
</evidence>
<reference evidence="1" key="1">
    <citation type="submission" date="2024-04" db="EMBL/GenBank/DDBJ databases">
        <authorList>
            <consortium name="Molecular Ecology Group"/>
        </authorList>
    </citation>
    <scope>NUCLEOTIDE SEQUENCE</scope>
</reference>
<dbReference type="EMBL" id="OZ034830">
    <property type="protein sequence ID" value="CAL1687183.1"/>
    <property type="molecule type" value="Genomic_DNA"/>
</dbReference>
<dbReference type="AlphaFoldDB" id="A0AAV2P5F7"/>
<name>A0AAV2P5F7_9HYME</name>
<sequence>MPKRSIYLQPPDNPYRRTRRDLEFLCNYWERLLAVNQNYDIRLPELLRANHLMRHLSSLPSNQGLRVNVNFTILDDSDRLEPQDIYTEMYQL</sequence>
<gene>
    <name evidence="1" type="ORF">LPLAT_LOCUS12434</name>
</gene>
<protein>
    <submittedName>
        <fullName evidence="1">Uncharacterized protein</fullName>
    </submittedName>
</protein>
<dbReference type="Proteomes" id="UP001497644">
    <property type="component" value="Chromosome 7"/>
</dbReference>
<proteinExistence type="predicted"/>
<organism evidence="1 2">
    <name type="scientific">Lasius platythorax</name>
    <dbReference type="NCBI Taxonomy" id="488582"/>
    <lineage>
        <taxon>Eukaryota</taxon>
        <taxon>Metazoa</taxon>
        <taxon>Ecdysozoa</taxon>
        <taxon>Arthropoda</taxon>
        <taxon>Hexapoda</taxon>
        <taxon>Insecta</taxon>
        <taxon>Pterygota</taxon>
        <taxon>Neoptera</taxon>
        <taxon>Endopterygota</taxon>
        <taxon>Hymenoptera</taxon>
        <taxon>Apocrita</taxon>
        <taxon>Aculeata</taxon>
        <taxon>Formicoidea</taxon>
        <taxon>Formicidae</taxon>
        <taxon>Formicinae</taxon>
        <taxon>Lasius</taxon>
        <taxon>Lasius</taxon>
    </lineage>
</organism>
<accession>A0AAV2P5F7</accession>
<keyword evidence="2" id="KW-1185">Reference proteome</keyword>
<evidence type="ECO:0000313" key="1">
    <source>
        <dbReference type="EMBL" id="CAL1687183.1"/>
    </source>
</evidence>